<feature type="region of interest" description="Disordered" evidence="1">
    <location>
        <begin position="1"/>
        <end position="27"/>
    </location>
</feature>
<keyword evidence="3" id="KW-1185">Reference proteome</keyword>
<evidence type="ECO:0000313" key="2">
    <source>
        <dbReference type="EMBL" id="NYZ68972.1"/>
    </source>
</evidence>
<dbReference type="Pfam" id="PF06992">
    <property type="entry name" value="Phage_lambda_P"/>
    <property type="match status" value="1"/>
</dbReference>
<accession>A0A853IAW7</accession>
<dbReference type="AlphaFoldDB" id="A0A853IAW7"/>
<evidence type="ECO:0000313" key="3">
    <source>
        <dbReference type="Proteomes" id="UP000569732"/>
    </source>
</evidence>
<feature type="compositionally biased region" description="Polar residues" evidence="1">
    <location>
        <begin position="11"/>
        <end position="27"/>
    </location>
</feature>
<comment type="caution">
    <text evidence="2">The sequence shown here is derived from an EMBL/GenBank/DDBJ whole genome shotgun (WGS) entry which is preliminary data.</text>
</comment>
<dbReference type="InterPro" id="IPR009731">
    <property type="entry name" value="P-like"/>
</dbReference>
<evidence type="ECO:0000256" key="1">
    <source>
        <dbReference type="SAM" id="MobiDB-lite"/>
    </source>
</evidence>
<sequence>MKKSGEIISGINFNQPQPQQAESNSQDVSEHAAQLVNLIFRELQGIFPAWKQAFADTETLNSAKRNWTKGFIENKILKVEQVRIGLNKARQASGDFIPSIGKFISWCNGDPEDFGLPKPQLAYREACQKAHELNPGQLNWSHQAVYSAARNTGFFELKSMPERDIFPVFERNYELICQQVMAGEPLQDIPKALTDETPKSIAEKNKAYHDVQQQKYLQQKGFDQLDNPREAMSEIYRMLGRK</sequence>
<proteinExistence type="predicted"/>
<reference evidence="2 3" key="1">
    <citation type="submission" date="2020-07" db="EMBL/GenBank/DDBJ databases">
        <title>Endozoicomonas sp. nov., isolated from sediment.</title>
        <authorList>
            <person name="Gu T."/>
        </authorList>
    </citation>
    <scope>NUCLEOTIDE SEQUENCE [LARGE SCALE GENOMIC DNA]</scope>
    <source>
        <strain evidence="2 3">SM1973</strain>
    </source>
</reference>
<dbReference type="EMBL" id="JACCKB010000056">
    <property type="protein sequence ID" value="NYZ68972.1"/>
    <property type="molecule type" value="Genomic_DNA"/>
</dbReference>
<dbReference type="Proteomes" id="UP000569732">
    <property type="component" value="Unassembled WGS sequence"/>
</dbReference>
<protein>
    <submittedName>
        <fullName evidence="2">Replication protein P</fullName>
    </submittedName>
</protein>
<gene>
    <name evidence="2" type="ORF">H0A36_23410</name>
</gene>
<organism evidence="2 3">
    <name type="scientific">Spartinivicinus marinus</name>
    <dbReference type="NCBI Taxonomy" id="2994442"/>
    <lineage>
        <taxon>Bacteria</taxon>
        <taxon>Pseudomonadati</taxon>
        <taxon>Pseudomonadota</taxon>
        <taxon>Gammaproteobacteria</taxon>
        <taxon>Oceanospirillales</taxon>
        <taxon>Zooshikellaceae</taxon>
        <taxon>Spartinivicinus</taxon>
    </lineage>
</organism>
<dbReference type="RefSeq" id="WP_180570973.1">
    <property type="nucleotide sequence ID" value="NZ_JACCKB010000056.1"/>
</dbReference>
<name>A0A853IAW7_9GAMM</name>
<dbReference type="GO" id="GO:0006270">
    <property type="term" value="P:DNA replication initiation"/>
    <property type="evidence" value="ECO:0007669"/>
    <property type="project" value="InterPro"/>
</dbReference>